<accession>A0A0E9VRY6</accession>
<sequence length="9" mass="1005">MILSMLAVK</sequence>
<reference evidence="1" key="1">
    <citation type="submission" date="2014-11" db="EMBL/GenBank/DDBJ databases">
        <authorList>
            <person name="Amaro Gonzalez C."/>
        </authorList>
    </citation>
    <scope>NUCLEOTIDE SEQUENCE</scope>
</reference>
<dbReference type="EMBL" id="GBXM01027761">
    <property type="protein sequence ID" value="JAH80816.1"/>
    <property type="molecule type" value="Transcribed_RNA"/>
</dbReference>
<organism evidence="1">
    <name type="scientific">Anguilla anguilla</name>
    <name type="common">European freshwater eel</name>
    <name type="synonym">Muraena anguilla</name>
    <dbReference type="NCBI Taxonomy" id="7936"/>
    <lineage>
        <taxon>Eukaryota</taxon>
        <taxon>Metazoa</taxon>
        <taxon>Chordata</taxon>
        <taxon>Craniata</taxon>
        <taxon>Vertebrata</taxon>
        <taxon>Euteleostomi</taxon>
        <taxon>Actinopterygii</taxon>
        <taxon>Neopterygii</taxon>
        <taxon>Teleostei</taxon>
        <taxon>Anguilliformes</taxon>
        <taxon>Anguillidae</taxon>
        <taxon>Anguilla</taxon>
    </lineage>
</organism>
<protein>
    <submittedName>
        <fullName evidence="1">Uncharacterized protein</fullName>
    </submittedName>
</protein>
<proteinExistence type="predicted"/>
<reference evidence="1" key="2">
    <citation type="journal article" date="2015" name="Fish Shellfish Immunol.">
        <title>Early steps in the European eel (Anguilla anguilla)-Vibrio vulnificus interaction in the gills: Role of the RtxA13 toxin.</title>
        <authorList>
            <person name="Callol A."/>
            <person name="Pajuelo D."/>
            <person name="Ebbesson L."/>
            <person name="Teles M."/>
            <person name="MacKenzie S."/>
            <person name="Amaro C."/>
        </authorList>
    </citation>
    <scope>NUCLEOTIDE SEQUENCE</scope>
</reference>
<name>A0A0E9VRY6_ANGAN</name>
<evidence type="ECO:0000313" key="1">
    <source>
        <dbReference type="EMBL" id="JAH80816.1"/>
    </source>
</evidence>